<evidence type="ECO:0000256" key="7">
    <source>
        <dbReference type="ARBA" id="ARBA00022840"/>
    </source>
</evidence>
<keyword evidence="4" id="KW-0169">Cobalamin biosynthesis</keyword>
<dbReference type="PANTHER" id="PTHR43873">
    <property type="entry name" value="COBYRINATE A,C-DIAMIDE SYNTHASE"/>
    <property type="match status" value="1"/>
</dbReference>
<evidence type="ECO:0000256" key="5">
    <source>
        <dbReference type="ARBA" id="ARBA00022598"/>
    </source>
</evidence>
<dbReference type="PROSITE" id="PS51274">
    <property type="entry name" value="GATASE_COBBQ"/>
    <property type="match status" value="1"/>
</dbReference>
<dbReference type="Pfam" id="PF07685">
    <property type="entry name" value="GATase_3"/>
    <property type="match status" value="1"/>
</dbReference>
<dbReference type="EMBL" id="QWEZ01000001">
    <property type="protein sequence ID" value="RRJ84523.1"/>
    <property type="molecule type" value="Genomic_DNA"/>
</dbReference>
<evidence type="ECO:0000256" key="8">
    <source>
        <dbReference type="ARBA" id="ARBA00022842"/>
    </source>
</evidence>
<evidence type="ECO:0000313" key="13">
    <source>
        <dbReference type="Proteomes" id="UP000280792"/>
    </source>
</evidence>
<sequence>MSHSCPAILIAAPASNQGKTTVTAALARLHSNLGRRVRVFKAGPDYLDPMIHEQASRNPVDSLDLWMVGPDRCRELLYEAAKVSDLIIIECGMGLYDGTPSSADLAREFGVPVLAVIDARSMAQTFGALAYGLAHYQPNLPFAGVLANRVGSANHNQMLETSLPEGIRYFGGIPRDERMQLPSRHLGLVQASEVAELEQMLEQGAAVLAEAGITELPDPVSFAPPRVTLELPHTLNGVRIGLACDAAFSFIYPRNRGCLQAMGAELVEFSPLADTTLPEVDALWLPGGYPELHLDALAANRTMLNAVADFCRSGKPVLAECGGMLYLTRTLSCGETTAALCSVLETDARLESRLQGLGLQFIEWPEGSVRGHTFHHSSMDDAPLARWKQAVRQKNGQPGEWFYQQGGVRASYLHLYFESAPAAIASFFRG</sequence>
<dbReference type="SUPFAM" id="SSF52317">
    <property type="entry name" value="Class I glutamine amidotransferase-like"/>
    <property type="match status" value="1"/>
</dbReference>
<comment type="cofactor">
    <cofactor evidence="1">
        <name>Mg(2+)</name>
        <dbReference type="ChEBI" id="CHEBI:18420"/>
    </cofactor>
</comment>
<evidence type="ECO:0000256" key="1">
    <source>
        <dbReference type="ARBA" id="ARBA00001946"/>
    </source>
</evidence>
<evidence type="ECO:0000259" key="11">
    <source>
        <dbReference type="Pfam" id="PF07685"/>
    </source>
</evidence>
<dbReference type="NCBIfam" id="NF002204">
    <property type="entry name" value="PRK01077.1"/>
    <property type="match status" value="1"/>
</dbReference>
<dbReference type="PANTHER" id="PTHR43873:SF1">
    <property type="entry name" value="COBYRINATE A,C-DIAMIDE SYNTHASE"/>
    <property type="match status" value="1"/>
</dbReference>
<keyword evidence="13" id="KW-1185">Reference proteome</keyword>
<reference evidence="12 13" key="2">
    <citation type="submission" date="2018-12" db="EMBL/GenBank/DDBJ databases">
        <title>Simiduia agarivorans gen. nov., sp. nov., a marine, agarolytic bacterium isolated from shallow coastal water from Keelung, Taiwan.</title>
        <authorList>
            <person name="Shieh W.Y."/>
        </authorList>
    </citation>
    <scope>NUCLEOTIDE SEQUENCE [LARGE SCALE GENOMIC DNA]</scope>
    <source>
        <strain evidence="12 13">GTF-13</strain>
    </source>
</reference>
<dbReference type="Proteomes" id="UP000280792">
    <property type="component" value="Unassembled WGS sequence"/>
</dbReference>
<dbReference type="Gene3D" id="3.40.50.880">
    <property type="match status" value="1"/>
</dbReference>
<evidence type="ECO:0000256" key="4">
    <source>
        <dbReference type="ARBA" id="ARBA00022573"/>
    </source>
</evidence>
<dbReference type="NCBIfam" id="TIGR00379">
    <property type="entry name" value="cobB"/>
    <property type="match status" value="1"/>
</dbReference>
<organism evidence="12 13">
    <name type="scientific">Aestuariirhabdus litorea</name>
    <dbReference type="NCBI Taxonomy" id="2528527"/>
    <lineage>
        <taxon>Bacteria</taxon>
        <taxon>Pseudomonadati</taxon>
        <taxon>Pseudomonadota</taxon>
        <taxon>Gammaproteobacteria</taxon>
        <taxon>Oceanospirillales</taxon>
        <taxon>Aestuariirhabdaceae</taxon>
        <taxon>Aestuariirhabdus</taxon>
    </lineage>
</organism>
<dbReference type="AlphaFoldDB" id="A0A3P3VUU8"/>
<dbReference type="InterPro" id="IPR011698">
    <property type="entry name" value="GATase_3"/>
</dbReference>
<evidence type="ECO:0000259" key="10">
    <source>
        <dbReference type="Pfam" id="PF01656"/>
    </source>
</evidence>
<dbReference type="InterPro" id="IPR002586">
    <property type="entry name" value="CobQ/CobB/MinD/ParA_Nub-bd_dom"/>
</dbReference>
<dbReference type="SUPFAM" id="SSF52540">
    <property type="entry name" value="P-loop containing nucleoside triphosphate hydrolases"/>
    <property type="match status" value="1"/>
</dbReference>
<evidence type="ECO:0000256" key="3">
    <source>
        <dbReference type="ARBA" id="ARBA00006205"/>
    </source>
</evidence>
<reference evidence="12 13" key="1">
    <citation type="submission" date="2018-08" db="EMBL/GenBank/DDBJ databases">
        <authorList>
            <person name="Khan S.A."/>
        </authorList>
    </citation>
    <scope>NUCLEOTIDE SEQUENCE [LARGE SCALE GENOMIC DNA]</scope>
    <source>
        <strain evidence="12 13">GTF-13</strain>
    </source>
</reference>
<comment type="pathway">
    <text evidence="2">Cofactor biosynthesis; adenosylcobalamin biosynthesis.</text>
</comment>
<dbReference type="GO" id="GO:0009236">
    <property type="term" value="P:cobalamin biosynthetic process"/>
    <property type="evidence" value="ECO:0007669"/>
    <property type="project" value="UniProtKB-KW"/>
</dbReference>
<evidence type="ECO:0000256" key="6">
    <source>
        <dbReference type="ARBA" id="ARBA00022741"/>
    </source>
</evidence>
<keyword evidence="8" id="KW-0460">Magnesium</keyword>
<keyword evidence="6" id="KW-0547">Nucleotide-binding</keyword>
<dbReference type="Gene3D" id="3.40.50.300">
    <property type="entry name" value="P-loop containing nucleotide triphosphate hydrolases"/>
    <property type="match status" value="1"/>
</dbReference>
<evidence type="ECO:0000313" key="12">
    <source>
        <dbReference type="EMBL" id="RRJ84523.1"/>
    </source>
</evidence>
<keyword evidence="9" id="KW-0315">Glutamine amidotransferase</keyword>
<dbReference type="GO" id="GO:0005524">
    <property type="term" value="F:ATP binding"/>
    <property type="evidence" value="ECO:0007669"/>
    <property type="project" value="UniProtKB-KW"/>
</dbReference>
<dbReference type="GO" id="GO:0042242">
    <property type="term" value="F:cobyrinic acid a,c-diamide synthase activity"/>
    <property type="evidence" value="ECO:0007669"/>
    <property type="project" value="InterPro"/>
</dbReference>
<dbReference type="Pfam" id="PF01656">
    <property type="entry name" value="CbiA"/>
    <property type="match status" value="1"/>
</dbReference>
<comment type="caution">
    <text evidence="12">The sequence shown here is derived from an EMBL/GenBank/DDBJ whole genome shotgun (WGS) entry which is preliminary data.</text>
</comment>
<protein>
    <submittedName>
        <fullName evidence="12">Cobyrinate a,c-diamide synthase</fullName>
    </submittedName>
</protein>
<dbReference type="InterPro" id="IPR027417">
    <property type="entry name" value="P-loop_NTPase"/>
</dbReference>
<dbReference type="RefSeq" id="WP_125014953.1">
    <property type="nucleotide sequence ID" value="NZ_QWEZ01000001.1"/>
</dbReference>
<feature type="domain" description="CobQ/CobB/MinD/ParA nucleotide binding" evidence="10">
    <location>
        <begin position="8"/>
        <end position="186"/>
    </location>
</feature>
<comment type="similarity">
    <text evidence="3">Belongs to the CobB/CobQ family. CobQ subfamily.</text>
</comment>
<accession>A0A3P3VUU8</accession>
<keyword evidence="5" id="KW-0436">Ligase</keyword>
<proteinExistence type="inferred from homology"/>
<name>A0A3P3VUU8_9GAMM</name>
<dbReference type="InterPro" id="IPR029062">
    <property type="entry name" value="Class_I_gatase-like"/>
</dbReference>
<dbReference type="CDD" id="cd05388">
    <property type="entry name" value="CobB_N"/>
    <property type="match status" value="1"/>
</dbReference>
<keyword evidence="7" id="KW-0067">ATP-binding</keyword>
<gene>
    <name evidence="12" type="ORF">D0544_05295</name>
</gene>
<feature type="domain" description="CobB/CobQ-like glutamine amidotransferase" evidence="11">
    <location>
        <begin position="239"/>
        <end position="420"/>
    </location>
</feature>
<evidence type="ECO:0000256" key="2">
    <source>
        <dbReference type="ARBA" id="ARBA00004953"/>
    </source>
</evidence>
<dbReference type="InterPro" id="IPR004484">
    <property type="entry name" value="CbiA/CobB_synth"/>
</dbReference>
<evidence type="ECO:0000256" key="9">
    <source>
        <dbReference type="ARBA" id="ARBA00022962"/>
    </source>
</evidence>
<dbReference type="CDD" id="cd03130">
    <property type="entry name" value="GATase1_CobB"/>
    <property type="match status" value="1"/>
</dbReference>